<dbReference type="RefSeq" id="WP_046134741.1">
    <property type="nucleotide sequence ID" value="NZ_FQVC01000007.1"/>
</dbReference>
<dbReference type="STRING" id="1121477.SAMN02745223_02468"/>
<organism evidence="3 5">
    <name type="scientific">Devosia limi DSM 17137</name>
    <dbReference type="NCBI Taxonomy" id="1121477"/>
    <lineage>
        <taxon>Bacteria</taxon>
        <taxon>Pseudomonadati</taxon>
        <taxon>Pseudomonadota</taxon>
        <taxon>Alphaproteobacteria</taxon>
        <taxon>Hyphomicrobiales</taxon>
        <taxon>Devosiaceae</taxon>
        <taxon>Devosia</taxon>
    </lineage>
</organism>
<reference evidence="4 6" key="2">
    <citation type="submission" date="2016-11" db="EMBL/GenBank/DDBJ databases">
        <authorList>
            <person name="Jaros S."/>
            <person name="Januszkiewicz K."/>
            <person name="Wedrychowicz H."/>
        </authorList>
    </citation>
    <scope>NUCLEOTIDE SEQUENCE [LARGE SCALE GENOMIC DNA]</scope>
    <source>
        <strain evidence="4 6">DSM 17137</strain>
    </source>
</reference>
<dbReference type="Proteomes" id="UP000184533">
    <property type="component" value="Unassembled WGS sequence"/>
</dbReference>
<dbReference type="Gene3D" id="3.40.50.1820">
    <property type="entry name" value="alpha/beta hydrolase"/>
    <property type="match status" value="1"/>
</dbReference>
<evidence type="ECO:0000259" key="2">
    <source>
        <dbReference type="Pfam" id="PF12697"/>
    </source>
</evidence>
<gene>
    <name evidence="4" type="ORF">SAMN02745223_02468</name>
    <name evidence="3" type="ORF">VW29_07720</name>
</gene>
<dbReference type="GO" id="GO:0016787">
    <property type="term" value="F:hydrolase activity"/>
    <property type="evidence" value="ECO:0007669"/>
    <property type="project" value="UniProtKB-KW"/>
</dbReference>
<dbReference type="GO" id="GO:0016020">
    <property type="term" value="C:membrane"/>
    <property type="evidence" value="ECO:0007669"/>
    <property type="project" value="TreeGrafter"/>
</dbReference>
<keyword evidence="1 3" id="KW-0378">Hydrolase</keyword>
<dbReference type="InterPro" id="IPR050266">
    <property type="entry name" value="AB_hydrolase_sf"/>
</dbReference>
<dbReference type="SUPFAM" id="SSF53474">
    <property type="entry name" value="alpha/beta-Hydrolases"/>
    <property type="match status" value="1"/>
</dbReference>
<dbReference type="EMBL" id="FQVC01000007">
    <property type="protein sequence ID" value="SHF38573.1"/>
    <property type="molecule type" value="Genomic_DNA"/>
</dbReference>
<evidence type="ECO:0000313" key="5">
    <source>
        <dbReference type="Proteomes" id="UP000033608"/>
    </source>
</evidence>
<dbReference type="PATRIC" id="fig|1121477.3.peg.2633"/>
<name>A0A0F5LRY4_9HYPH</name>
<dbReference type="InterPro" id="IPR029058">
    <property type="entry name" value="AB_hydrolase_fold"/>
</dbReference>
<proteinExistence type="predicted"/>
<reference evidence="3 5" key="1">
    <citation type="submission" date="2015-03" db="EMBL/GenBank/DDBJ databases">
        <authorList>
            <person name="Hassan Y.I."/>
            <person name="Lepp D."/>
            <person name="Zhou T."/>
        </authorList>
    </citation>
    <scope>NUCLEOTIDE SEQUENCE [LARGE SCALE GENOMIC DNA]</scope>
    <source>
        <strain evidence="3 5">DSM 17137</strain>
    </source>
</reference>
<sequence length="289" mass="31089">MSISEFRLQVDGITIAGRQSGAQTSPPVLLLHGSGASSAVFEHQLDSELAGVCRLIAIDLPGHGASGNAVDPASTYAIRGMAAIISGVIDQMGLVRPAVYGWSMGGHIALELAGQRSDLAGLALGGAPPVGPGPLAALRGFHARWDMLLASKENFSDRDAYRFLRLCFGDSGTPQFLADIKRADGLARVHFLRSLMRGDGTDQRRLVETSVLPIAMIDGADDPIVRRNYIEHLRYTALWQETCHAIAGAAHAPFWEQPQTFNRLLSQFLRDLASRPQARPVRATTSRTG</sequence>
<feature type="domain" description="AB hydrolase-1" evidence="2">
    <location>
        <begin position="28"/>
        <end position="263"/>
    </location>
</feature>
<evidence type="ECO:0000313" key="4">
    <source>
        <dbReference type="EMBL" id="SHF38573.1"/>
    </source>
</evidence>
<evidence type="ECO:0000256" key="1">
    <source>
        <dbReference type="ARBA" id="ARBA00022801"/>
    </source>
</evidence>
<accession>A0A0F5LRY4</accession>
<dbReference type="PANTHER" id="PTHR43798">
    <property type="entry name" value="MONOACYLGLYCEROL LIPASE"/>
    <property type="match status" value="1"/>
</dbReference>
<protein>
    <submittedName>
        <fullName evidence="3">Alpha/beta hydrolase</fullName>
    </submittedName>
    <submittedName>
        <fullName evidence="4">Pimeloyl-ACP methyl ester carboxylesterase</fullName>
    </submittedName>
</protein>
<keyword evidence="5" id="KW-1185">Reference proteome</keyword>
<evidence type="ECO:0000313" key="3">
    <source>
        <dbReference type="EMBL" id="KKB85041.1"/>
    </source>
</evidence>
<dbReference type="InterPro" id="IPR000073">
    <property type="entry name" value="AB_hydrolase_1"/>
</dbReference>
<dbReference type="PANTHER" id="PTHR43798:SF31">
    <property type="entry name" value="AB HYDROLASE SUPERFAMILY PROTEIN YCLE"/>
    <property type="match status" value="1"/>
</dbReference>
<dbReference type="AlphaFoldDB" id="A0A0F5LRY4"/>
<dbReference type="Proteomes" id="UP000033608">
    <property type="component" value="Unassembled WGS sequence"/>
</dbReference>
<dbReference type="OrthoDB" id="9804723at2"/>
<evidence type="ECO:0000313" key="6">
    <source>
        <dbReference type="Proteomes" id="UP000184533"/>
    </source>
</evidence>
<dbReference type="Pfam" id="PF12697">
    <property type="entry name" value="Abhydrolase_6"/>
    <property type="match status" value="1"/>
</dbReference>
<dbReference type="EMBL" id="LAJF01000061">
    <property type="protein sequence ID" value="KKB85041.1"/>
    <property type="molecule type" value="Genomic_DNA"/>
</dbReference>